<feature type="transmembrane region" description="Helical" evidence="5">
    <location>
        <begin position="191"/>
        <end position="215"/>
    </location>
</feature>
<dbReference type="PANTHER" id="PTHR37422:SF13">
    <property type="entry name" value="LIPOPOLYSACCHARIDE BIOSYNTHESIS PROTEIN PA4999-RELATED"/>
    <property type="match status" value="1"/>
</dbReference>
<feature type="transmembrane region" description="Helical" evidence="5">
    <location>
        <begin position="58"/>
        <end position="74"/>
    </location>
</feature>
<dbReference type="Pfam" id="PF04932">
    <property type="entry name" value="Wzy_C"/>
    <property type="match status" value="1"/>
</dbReference>
<accession>A0ABZ0UI71</accession>
<organism evidence="7 8">
    <name type="scientific">Blautia producta</name>
    <dbReference type="NCBI Taxonomy" id="33035"/>
    <lineage>
        <taxon>Bacteria</taxon>
        <taxon>Bacillati</taxon>
        <taxon>Bacillota</taxon>
        <taxon>Clostridia</taxon>
        <taxon>Lachnospirales</taxon>
        <taxon>Lachnospiraceae</taxon>
        <taxon>Blautia</taxon>
    </lineage>
</organism>
<dbReference type="PANTHER" id="PTHR37422">
    <property type="entry name" value="TEICHURONIC ACID BIOSYNTHESIS PROTEIN TUAE"/>
    <property type="match status" value="1"/>
</dbReference>
<gene>
    <name evidence="7" type="ORF">BLCOC_33630</name>
</gene>
<evidence type="ECO:0000313" key="7">
    <source>
        <dbReference type="EMBL" id="WPX75006.1"/>
    </source>
</evidence>
<name>A0ABZ0UI71_9FIRM</name>
<evidence type="ECO:0000256" key="4">
    <source>
        <dbReference type="ARBA" id="ARBA00023136"/>
    </source>
</evidence>
<feature type="transmembrane region" description="Helical" evidence="5">
    <location>
        <begin position="159"/>
        <end position="179"/>
    </location>
</feature>
<feature type="domain" description="O-antigen ligase-related" evidence="6">
    <location>
        <begin position="196"/>
        <end position="359"/>
    </location>
</feature>
<keyword evidence="3 5" id="KW-1133">Transmembrane helix</keyword>
<sequence length="439" mass="50741">MKIKFNYVLLAFIFLYPITPWYIAFGPLNLVNIVALIFVVLWAFGTKIQLVSLSKTSAFFWIYLVVYSMQAVFDTSITNAFAYIIAQLVVCLIFYSEVRKRNLLKESLQTLAYAGGFLAITGLVEEITRVNIFHIISRLPENNFYKEIRLGIYRIETSFSHPIVYCAYLCFIAGILVYLIEHEESFKKKRLFKVIYIIVLVNAVLTMSRSTLLILIFEQFILGYYTGFIRFSKKIIIGIVLLIVFVVVSLAVNLSFISRLRDVWYMILAIFDDSYSSLYTASFGMNQSGVGNRLDLFNWVAESVKGHELFGMGTSSKFAYSVHAIESTWNYAYTWTKTSIENEYLYNYYIHGAVGLLAFTSNIISTILYSVKTNSKRKNVYFESKKHEISFPKLMTILLLGYAIMLFSVRASDNVRIFNLLICMLFAYRYNLKEWSSKE</sequence>
<feature type="transmembrane region" description="Helical" evidence="5">
    <location>
        <begin position="415"/>
        <end position="432"/>
    </location>
</feature>
<comment type="subcellular location">
    <subcellularLocation>
        <location evidence="1">Membrane</location>
        <topology evidence="1">Multi-pass membrane protein</topology>
    </subcellularLocation>
</comment>
<keyword evidence="8" id="KW-1185">Reference proteome</keyword>
<feature type="transmembrane region" description="Helical" evidence="5">
    <location>
        <begin position="80"/>
        <end position="98"/>
    </location>
</feature>
<evidence type="ECO:0000256" key="1">
    <source>
        <dbReference type="ARBA" id="ARBA00004141"/>
    </source>
</evidence>
<dbReference type="InterPro" id="IPR007016">
    <property type="entry name" value="O-antigen_ligase-rel_domated"/>
</dbReference>
<feature type="transmembrane region" description="Helical" evidence="5">
    <location>
        <begin position="110"/>
        <end position="136"/>
    </location>
</feature>
<feature type="transmembrane region" description="Helical" evidence="5">
    <location>
        <begin position="348"/>
        <end position="371"/>
    </location>
</feature>
<evidence type="ECO:0000259" key="6">
    <source>
        <dbReference type="Pfam" id="PF04932"/>
    </source>
</evidence>
<reference evidence="7" key="1">
    <citation type="submission" date="2023-10" db="EMBL/GenBank/DDBJ databases">
        <title>Genome sequence of Blautia coccoides DSM 935.</title>
        <authorList>
            <person name="Boeer T."/>
            <person name="Bengelsdorf F.R."/>
            <person name="Daniel R."/>
            <person name="Poehlein A."/>
        </authorList>
    </citation>
    <scope>NUCLEOTIDE SEQUENCE [LARGE SCALE GENOMIC DNA]</scope>
    <source>
        <strain evidence="7">DSM 935</strain>
    </source>
</reference>
<dbReference type="Proteomes" id="UP001325248">
    <property type="component" value="Chromosome"/>
</dbReference>
<feature type="transmembrane region" description="Helical" evidence="5">
    <location>
        <begin position="7"/>
        <end position="24"/>
    </location>
</feature>
<protein>
    <recommendedName>
        <fullName evidence="6">O-antigen ligase-related domain-containing protein</fullName>
    </recommendedName>
</protein>
<feature type="transmembrane region" description="Helical" evidence="5">
    <location>
        <begin position="235"/>
        <end position="256"/>
    </location>
</feature>
<keyword evidence="2 5" id="KW-0812">Transmembrane</keyword>
<evidence type="ECO:0000256" key="5">
    <source>
        <dbReference type="SAM" id="Phobius"/>
    </source>
</evidence>
<evidence type="ECO:0000313" key="8">
    <source>
        <dbReference type="Proteomes" id="UP001325248"/>
    </source>
</evidence>
<keyword evidence="4 5" id="KW-0472">Membrane</keyword>
<evidence type="ECO:0000256" key="2">
    <source>
        <dbReference type="ARBA" id="ARBA00022692"/>
    </source>
</evidence>
<feature type="transmembrane region" description="Helical" evidence="5">
    <location>
        <begin position="30"/>
        <end position="46"/>
    </location>
</feature>
<dbReference type="EMBL" id="CP136422">
    <property type="protein sequence ID" value="WPX75006.1"/>
    <property type="molecule type" value="Genomic_DNA"/>
</dbReference>
<feature type="transmembrane region" description="Helical" evidence="5">
    <location>
        <begin position="391"/>
        <end position="409"/>
    </location>
</feature>
<evidence type="ECO:0000256" key="3">
    <source>
        <dbReference type="ARBA" id="ARBA00022989"/>
    </source>
</evidence>
<dbReference type="InterPro" id="IPR051533">
    <property type="entry name" value="WaaL-like"/>
</dbReference>
<proteinExistence type="predicted"/>